<evidence type="ECO:0000313" key="2">
    <source>
        <dbReference type="EMBL" id="GFO15848.1"/>
    </source>
</evidence>
<evidence type="ECO:0000256" key="1">
    <source>
        <dbReference type="SAM" id="MobiDB-lite"/>
    </source>
</evidence>
<dbReference type="EMBL" id="BLXT01004630">
    <property type="protein sequence ID" value="GFO15848.1"/>
    <property type="molecule type" value="Genomic_DNA"/>
</dbReference>
<sequence length="144" mass="15500">MDCLIQPVSFTRFLTRPIGEHQKSFSSACSGWCRGETKSIAGGKASGPPMFLALVNYTLEIKLTLSFHMTCRIGCLYIASPQQGGLRLSGPPPGQGAGGGARTPDRRVPADLRAKSLAILPPTPLCRDINDSTHSDLRVYINSR</sequence>
<organism evidence="2 3">
    <name type="scientific">Plakobranchus ocellatus</name>
    <dbReference type="NCBI Taxonomy" id="259542"/>
    <lineage>
        <taxon>Eukaryota</taxon>
        <taxon>Metazoa</taxon>
        <taxon>Spiralia</taxon>
        <taxon>Lophotrochozoa</taxon>
        <taxon>Mollusca</taxon>
        <taxon>Gastropoda</taxon>
        <taxon>Heterobranchia</taxon>
        <taxon>Euthyneura</taxon>
        <taxon>Panpulmonata</taxon>
        <taxon>Sacoglossa</taxon>
        <taxon>Placobranchoidea</taxon>
        <taxon>Plakobranchidae</taxon>
        <taxon>Plakobranchus</taxon>
    </lineage>
</organism>
<proteinExistence type="predicted"/>
<protein>
    <submittedName>
        <fullName evidence="2">Uncharacterized protein</fullName>
    </submittedName>
</protein>
<reference evidence="2 3" key="1">
    <citation type="journal article" date="2021" name="Elife">
        <title>Chloroplast acquisition without the gene transfer in kleptoplastic sea slugs, Plakobranchus ocellatus.</title>
        <authorList>
            <person name="Maeda T."/>
            <person name="Takahashi S."/>
            <person name="Yoshida T."/>
            <person name="Shimamura S."/>
            <person name="Takaki Y."/>
            <person name="Nagai Y."/>
            <person name="Toyoda A."/>
            <person name="Suzuki Y."/>
            <person name="Arimoto A."/>
            <person name="Ishii H."/>
            <person name="Satoh N."/>
            <person name="Nishiyama T."/>
            <person name="Hasebe M."/>
            <person name="Maruyama T."/>
            <person name="Minagawa J."/>
            <person name="Obokata J."/>
            <person name="Shigenobu S."/>
        </authorList>
    </citation>
    <scope>NUCLEOTIDE SEQUENCE [LARGE SCALE GENOMIC DNA]</scope>
</reference>
<gene>
    <name evidence="2" type="ORF">PoB_004235300</name>
</gene>
<name>A0AAV4B8C8_9GAST</name>
<feature type="region of interest" description="Disordered" evidence="1">
    <location>
        <begin position="87"/>
        <end position="106"/>
    </location>
</feature>
<evidence type="ECO:0000313" key="3">
    <source>
        <dbReference type="Proteomes" id="UP000735302"/>
    </source>
</evidence>
<accession>A0AAV4B8C8</accession>
<comment type="caution">
    <text evidence="2">The sequence shown here is derived from an EMBL/GenBank/DDBJ whole genome shotgun (WGS) entry which is preliminary data.</text>
</comment>
<keyword evidence="3" id="KW-1185">Reference proteome</keyword>
<dbReference type="AlphaFoldDB" id="A0AAV4B8C8"/>
<dbReference type="Proteomes" id="UP000735302">
    <property type="component" value="Unassembled WGS sequence"/>
</dbReference>